<dbReference type="InterPro" id="IPR036237">
    <property type="entry name" value="Xyl_isomerase-like_sf"/>
</dbReference>
<accession>A0A7X0SHE3</accession>
<dbReference type="Proteomes" id="UP000564644">
    <property type="component" value="Unassembled WGS sequence"/>
</dbReference>
<dbReference type="GO" id="GO:0016853">
    <property type="term" value="F:isomerase activity"/>
    <property type="evidence" value="ECO:0007669"/>
    <property type="project" value="UniProtKB-KW"/>
</dbReference>
<name>A0A7X0SHE3_9BACL</name>
<reference evidence="2 3" key="1">
    <citation type="submission" date="2020-08" db="EMBL/GenBank/DDBJ databases">
        <title>Cohnella phylogeny.</title>
        <authorList>
            <person name="Dunlap C."/>
        </authorList>
    </citation>
    <scope>NUCLEOTIDE SEQUENCE [LARGE SCALE GENOMIC DNA]</scope>
    <source>
        <strain evidence="2 3">CBP 2801</strain>
    </source>
</reference>
<proteinExistence type="predicted"/>
<comment type="caution">
    <text evidence="2">The sequence shown here is derived from an EMBL/GenBank/DDBJ whole genome shotgun (WGS) entry which is preliminary data.</text>
</comment>
<dbReference type="SUPFAM" id="SSF51658">
    <property type="entry name" value="Xylose isomerase-like"/>
    <property type="match status" value="1"/>
</dbReference>
<keyword evidence="3" id="KW-1185">Reference proteome</keyword>
<dbReference type="Gene3D" id="3.20.20.150">
    <property type="entry name" value="Divalent-metal-dependent TIM barrel enzymes"/>
    <property type="match status" value="1"/>
</dbReference>
<dbReference type="RefSeq" id="WP_185127662.1">
    <property type="nucleotide sequence ID" value="NZ_JACJVO010000003.1"/>
</dbReference>
<feature type="domain" description="Xylose isomerase-like TIM barrel" evidence="1">
    <location>
        <begin position="25"/>
        <end position="265"/>
    </location>
</feature>
<dbReference type="InterPro" id="IPR013022">
    <property type="entry name" value="Xyl_isomerase-like_TIM-brl"/>
</dbReference>
<evidence type="ECO:0000313" key="3">
    <source>
        <dbReference type="Proteomes" id="UP000564644"/>
    </source>
</evidence>
<dbReference type="Pfam" id="PF01261">
    <property type="entry name" value="AP_endonuc_2"/>
    <property type="match status" value="1"/>
</dbReference>
<evidence type="ECO:0000259" key="1">
    <source>
        <dbReference type="Pfam" id="PF01261"/>
    </source>
</evidence>
<protein>
    <submittedName>
        <fullName evidence="2">Sugar phosphate isomerase/epimerase</fullName>
    </submittedName>
</protein>
<dbReference type="PANTHER" id="PTHR12110">
    <property type="entry name" value="HYDROXYPYRUVATE ISOMERASE"/>
    <property type="match status" value="1"/>
</dbReference>
<sequence>MKLGISTYSLFGAIRSGEMSVLDVIDWIADQGGEHVEIVPIGYNLHESPDLIEKIRAKAADRGLDISNYAVGGNFAVGDDAAVEAEIKRLMGEVDIARALGVKRMRHDVASGSDVSTARFQRELPKLAEACRRVAEYAAGFGIVTSLENHGYFMQGSERVLALIDAVGSPNFKLTLDVGNFMCADENSVAAVKRAIGQASIVHLKDFYLRPSYRQPGEGWFPTTAGNYLRGAIFGHGDIDTPEVMRVVKASGFDGYLSLEFEGMEDCRVGARIGLANAKRLWAEA</sequence>
<dbReference type="AlphaFoldDB" id="A0A7X0SHE3"/>
<dbReference type="InterPro" id="IPR050312">
    <property type="entry name" value="IolE/XylAMocC-like"/>
</dbReference>
<organism evidence="2 3">
    <name type="scientific">Cohnella zeiphila</name>
    <dbReference type="NCBI Taxonomy" id="2761120"/>
    <lineage>
        <taxon>Bacteria</taxon>
        <taxon>Bacillati</taxon>
        <taxon>Bacillota</taxon>
        <taxon>Bacilli</taxon>
        <taxon>Bacillales</taxon>
        <taxon>Paenibacillaceae</taxon>
        <taxon>Cohnella</taxon>
    </lineage>
</organism>
<dbReference type="EMBL" id="JACJVO010000003">
    <property type="protein sequence ID" value="MBB6730003.1"/>
    <property type="molecule type" value="Genomic_DNA"/>
</dbReference>
<evidence type="ECO:0000313" key="2">
    <source>
        <dbReference type="EMBL" id="MBB6730003.1"/>
    </source>
</evidence>
<gene>
    <name evidence="2" type="ORF">H7C18_03750</name>
</gene>
<dbReference type="PANTHER" id="PTHR12110:SF53">
    <property type="entry name" value="BLR5974 PROTEIN"/>
    <property type="match status" value="1"/>
</dbReference>
<keyword evidence="2" id="KW-0413">Isomerase</keyword>